<gene>
    <name evidence="1" type="ORF">NM09_06785</name>
</gene>
<dbReference type="Proteomes" id="UP000030421">
    <property type="component" value="Unassembled WGS sequence"/>
</dbReference>
<accession>A0ACC4NY53</accession>
<keyword evidence="2" id="KW-1185">Reference proteome</keyword>
<dbReference type="EMBL" id="JRWR01000004">
    <property type="protein sequence ID" value="KHD25427.1"/>
    <property type="molecule type" value="Genomic_DNA"/>
</dbReference>
<reference evidence="1" key="1">
    <citation type="submission" date="2014-10" db="EMBL/GenBank/DDBJ databases">
        <title>Genome sequencing of Vibrio caribbeanicus T14.</title>
        <authorList>
            <person name="Chan K.-G."/>
            <person name="Mohamad N.I."/>
        </authorList>
    </citation>
    <scope>NUCLEOTIDE SEQUENCE</scope>
    <source>
        <strain evidence="1">T14</strain>
    </source>
</reference>
<proteinExistence type="predicted"/>
<sequence>MTQTSPSHHTAITRISPVSIITANWIISIINKSDFITLTEGSIRYRYRGQLSAYISSHIQMPKHASHQLSRFYWDLDKVALEILNLGLKERNAQRPEYMLPQIQLAIEPHFHDLAKVYSADLLGRIF</sequence>
<evidence type="ECO:0000313" key="1">
    <source>
        <dbReference type="EMBL" id="KHD25427.1"/>
    </source>
</evidence>
<name>A0ACC4NY53_9VIBR</name>
<comment type="caution">
    <text evidence="1">The sequence shown here is derived from an EMBL/GenBank/DDBJ whole genome shotgun (WGS) entry which is preliminary data.</text>
</comment>
<protein>
    <submittedName>
        <fullName evidence="1">Uncharacterized protein</fullName>
    </submittedName>
</protein>
<evidence type="ECO:0000313" key="2">
    <source>
        <dbReference type="Proteomes" id="UP000030421"/>
    </source>
</evidence>
<organism evidence="1 2">
    <name type="scientific">Vibrio caribbeanicus</name>
    <dbReference type="NCBI Taxonomy" id="701175"/>
    <lineage>
        <taxon>Bacteria</taxon>
        <taxon>Pseudomonadati</taxon>
        <taxon>Pseudomonadota</taxon>
        <taxon>Gammaproteobacteria</taxon>
        <taxon>Vibrionales</taxon>
        <taxon>Vibrionaceae</taxon>
        <taxon>Vibrio</taxon>
    </lineage>
</organism>